<keyword evidence="4 7" id="KW-0812">Transmembrane</keyword>
<gene>
    <name evidence="8" type="ORF">S03H2_16702</name>
</gene>
<feature type="non-terminal residue" evidence="8">
    <location>
        <position position="1"/>
    </location>
</feature>
<evidence type="ECO:0000256" key="3">
    <source>
        <dbReference type="ARBA" id="ARBA00022679"/>
    </source>
</evidence>
<organism evidence="8">
    <name type="scientific">marine sediment metagenome</name>
    <dbReference type="NCBI Taxonomy" id="412755"/>
    <lineage>
        <taxon>unclassified sequences</taxon>
        <taxon>metagenomes</taxon>
        <taxon>ecological metagenomes</taxon>
    </lineage>
</organism>
<keyword evidence="2" id="KW-1003">Cell membrane</keyword>
<dbReference type="Pfam" id="PF09594">
    <property type="entry name" value="GT87"/>
    <property type="match status" value="1"/>
</dbReference>
<dbReference type="GO" id="GO:0016758">
    <property type="term" value="F:hexosyltransferase activity"/>
    <property type="evidence" value="ECO:0007669"/>
    <property type="project" value="InterPro"/>
</dbReference>
<dbReference type="EMBL" id="BARU01008552">
    <property type="protein sequence ID" value="GAH42691.1"/>
    <property type="molecule type" value="Genomic_DNA"/>
</dbReference>
<keyword evidence="6 7" id="KW-0472">Membrane</keyword>
<feature type="transmembrane region" description="Helical" evidence="7">
    <location>
        <begin position="326"/>
        <end position="346"/>
    </location>
</feature>
<name>X1FAL5_9ZZZZ</name>
<proteinExistence type="predicted"/>
<reference evidence="8" key="1">
    <citation type="journal article" date="2014" name="Front. Microbiol.">
        <title>High frequency of phylogenetically diverse reductive dehalogenase-homologous genes in deep subseafloor sedimentary metagenomes.</title>
        <authorList>
            <person name="Kawai M."/>
            <person name="Futagami T."/>
            <person name="Toyoda A."/>
            <person name="Takaki Y."/>
            <person name="Nishi S."/>
            <person name="Hori S."/>
            <person name="Arai W."/>
            <person name="Tsubouchi T."/>
            <person name="Morono Y."/>
            <person name="Uchiyama I."/>
            <person name="Ito T."/>
            <person name="Fujiyama A."/>
            <person name="Inagaki F."/>
            <person name="Takami H."/>
        </authorList>
    </citation>
    <scope>NUCLEOTIDE SEQUENCE</scope>
    <source>
        <strain evidence="8">Expedition CK06-06</strain>
    </source>
</reference>
<evidence type="ECO:0000256" key="1">
    <source>
        <dbReference type="ARBA" id="ARBA00004651"/>
    </source>
</evidence>
<sequence>GLSKWLSKFYTEPYRRKVLTLVLLGIILHGSLIAIDQAFYHGLIGPDYERGSDLPIFRERAETILGGGLLYRDVHTETPPVVNYLMTIPVLFGGSLLAFQVFFSTCNILAALLILETFRKRNERCAGLAAILFLINPFTLYHSTFNPQDEPLIVLLFLLPLYLLLSDRFRSSALATGVGIWTKMWTLLLLPIYWKRSKDNRVMLTLIALIGVILLIIALPFLMLCPRDFSWFLRYYFLGVEGEGSGGVSLWHFLDQIGLKPPSVIMLGLVGTAVLGGYWYAHRKEWGPWKTITFVMVLFFLFYPKIHSGYYLIPLALMLPYIAQKIWLYPLTFAMFATVAVTFKFADGTVAPTGYLIAIPIALS</sequence>
<accession>X1FAL5</accession>
<comment type="subcellular location">
    <subcellularLocation>
        <location evidence="1">Cell membrane</location>
        <topology evidence="1">Multi-pass membrane protein</topology>
    </subcellularLocation>
</comment>
<feature type="transmembrane region" description="Helical" evidence="7">
    <location>
        <begin position="151"/>
        <end position="166"/>
    </location>
</feature>
<feature type="transmembrane region" description="Helical" evidence="7">
    <location>
        <begin position="21"/>
        <end position="40"/>
    </location>
</feature>
<dbReference type="InterPro" id="IPR018584">
    <property type="entry name" value="GT87"/>
</dbReference>
<evidence type="ECO:0008006" key="9">
    <source>
        <dbReference type="Google" id="ProtNLM"/>
    </source>
</evidence>
<feature type="transmembrane region" description="Helical" evidence="7">
    <location>
        <begin position="264"/>
        <end position="281"/>
    </location>
</feature>
<keyword evidence="5 7" id="KW-1133">Transmembrane helix</keyword>
<evidence type="ECO:0000256" key="7">
    <source>
        <dbReference type="SAM" id="Phobius"/>
    </source>
</evidence>
<evidence type="ECO:0000256" key="6">
    <source>
        <dbReference type="ARBA" id="ARBA00023136"/>
    </source>
</evidence>
<feature type="transmembrane region" description="Helical" evidence="7">
    <location>
        <begin position="287"/>
        <end position="306"/>
    </location>
</feature>
<feature type="transmembrane region" description="Helical" evidence="7">
    <location>
        <begin position="206"/>
        <end position="225"/>
    </location>
</feature>
<feature type="transmembrane region" description="Helical" evidence="7">
    <location>
        <begin position="173"/>
        <end position="194"/>
    </location>
</feature>
<dbReference type="GO" id="GO:0005886">
    <property type="term" value="C:plasma membrane"/>
    <property type="evidence" value="ECO:0007669"/>
    <property type="project" value="UniProtKB-SubCell"/>
</dbReference>
<dbReference type="AlphaFoldDB" id="X1FAL5"/>
<evidence type="ECO:0000256" key="5">
    <source>
        <dbReference type="ARBA" id="ARBA00022989"/>
    </source>
</evidence>
<keyword evidence="3" id="KW-0808">Transferase</keyword>
<evidence type="ECO:0000256" key="4">
    <source>
        <dbReference type="ARBA" id="ARBA00022692"/>
    </source>
</evidence>
<feature type="non-terminal residue" evidence="8">
    <location>
        <position position="364"/>
    </location>
</feature>
<feature type="transmembrane region" description="Helical" evidence="7">
    <location>
        <begin position="127"/>
        <end position="145"/>
    </location>
</feature>
<protein>
    <recommendedName>
        <fullName evidence="9">Glycosyltransferase RgtA/B/C/D-like domain-containing protein</fullName>
    </recommendedName>
</protein>
<evidence type="ECO:0000313" key="8">
    <source>
        <dbReference type="EMBL" id="GAH42691.1"/>
    </source>
</evidence>
<evidence type="ECO:0000256" key="2">
    <source>
        <dbReference type="ARBA" id="ARBA00022475"/>
    </source>
</evidence>
<feature type="transmembrane region" description="Helical" evidence="7">
    <location>
        <begin position="90"/>
        <end position="115"/>
    </location>
</feature>
<comment type="caution">
    <text evidence="8">The sequence shown here is derived from an EMBL/GenBank/DDBJ whole genome shotgun (WGS) entry which is preliminary data.</text>
</comment>